<evidence type="ECO:0000256" key="1">
    <source>
        <dbReference type="SAM" id="MobiDB-lite"/>
    </source>
</evidence>
<evidence type="ECO:0000259" key="2">
    <source>
        <dbReference type="Pfam" id="PF26456"/>
    </source>
</evidence>
<feature type="domain" description="DUF8135" evidence="2">
    <location>
        <begin position="104"/>
        <end position="153"/>
    </location>
</feature>
<dbReference type="AlphaFoldDB" id="A0A9Q4L3J2"/>
<dbReference type="EMBL" id="JAMQOT010000005">
    <property type="protein sequence ID" value="MDF9746932.1"/>
    <property type="molecule type" value="Genomic_DNA"/>
</dbReference>
<comment type="caution">
    <text evidence="3">The sequence shown here is derived from an EMBL/GenBank/DDBJ whole genome shotgun (WGS) entry which is preliminary data.</text>
</comment>
<dbReference type="Pfam" id="PF26456">
    <property type="entry name" value="DUF8135"/>
    <property type="match status" value="1"/>
</dbReference>
<dbReference type="Proteomes" id="UP001154061">
    <property type="component" value="Unassembled WGS sequence"/>
</dbReference>
<reference evidence="3" key="1">
    <citation type="submission" date="2022-06" db="EMBL/GenBank/DDBJ databases">
        <title>Natrinema sp. a new haloarchaeum isolate from saline soil.</title>
        <authorList>
            <person name="Strakova D."/>
            <person name="Galisteo C."/>
            <person name="Sanchez-Porro C."/>
            <person name="Ventosa A."/>
        </authorList>
    </citation>
    <scope>NUCLEOTIDE SEQUENCE</scope>
    <source>
        <strain evidence="3">S1CR25-10</strain>
    </source>
</reference>
<proteinExistence type="predicted"/>
<feature type="compositionally biased region" description="Basic and acidic residues" evidence="1">
    <location>
        <begin position="15"/>
        <end position="38"/>
    </location>
</feature>
<dbReference type="RefSeq" id="WP_277522620.1">
    <property type="nucleotide sequence ID" value="NZ_JAMQOT010000005.1"/>
</dbReference>
<accession>A0A9Q4L3J2</accession>
<keyword evidence="4" id="KW-1185">Reference proteome</keyword>
<evidence type="ECO:0000313" key="4">
    <source>
        <dbReference type="Proteomes" id="UP001154061"/>
    </source>
</evidence>
<evidence type="ECO:0000313" key="3">
    <source>
        <dbReference type="EMBL" id="MDF9746932.1"/>
    </source>
</evidence>
<sequence length="160" mass="17793">MTDRSDPNDDTEGTEFTHDDDRDSAADADAGRSPETPDRSAPLGELAATVGESDGSDRSQSSAPDFDDLFDRQETTEIDGDRLWERLEGDELDEQPRSAEREIREVEKRSYCQDCEHFSDPPDVACGREGTDILAVPTMTTFRVADCPFVLEDEALEGER</sequence>
<organism evidence="3 4">
    <name type="scientific">Natrinema salsiterrestre</name>
    <dbReference type="NCBI Taxonomy" id="2950540"/>
    <lineage>
        <taxon>Archaea</taxon>
        <taxon>Methanobacteriati</taxon>
        <taxon>Methanobacteriota</taxon>
        <taxon>Stenosarchaea group</taxon>
        <taxon>Halobacteria</taxon>
        <taxon>Halobacteriales</taxon>
        <taxon>Natrialbaceae</taxon>
        <taxon>Natrinema</taxon>
    </lineage>
</organism>
<dbReference type="InterPro" id="IPR058448">
    <property type="entry name" value="DUF8135"/>
</dbReference>
<gene>
    <name evidence="3" type="ORF">NDI89_15180</name>
</gene>
<feature type="compositionally biased region" description="Basic and acidic residues" evidence="1">
    <location>
        <begin position="69"/>
        <end position="83"/>
    </location>
</feature>
<protein>
    <recommendedName>
        <fullName evidence="2">DUF8135 domain-containing protein</fullName>
    </recommendedName>
</protein>
<feature type="region of interest" description="Disordered" evidence="1">
    <location>
        <begin position="1"/>
        <end position="83"/>
    </location>
</feature>
<name>A0A9Q4L3J2_9EURY</name>